<dbReference type="Pfam" id="PF13093">
    <property type="entry name" value="FTA4"/>
    <property type="match status" value="1"/>
</dbReference>
<name>A0A3E2HIS1_SCYLI</name>
<proteinExistence type="predicted"/>
<organism evidence="2 3">
    <name type="scientific">Scytalidium lignicola</name>
    <name type="common">Hyphomycete</name>
    <dbReference type="NCBI Taxonomy" id="5539"/>
    <lineage>
        <taxon>Eukaryota</taxon>
        <taxon>Fungi</taxon>
        <taxon>Dikarya</taxon>
        <taxon>Ascomycota</taxon>
        <taxon>Pezizomycotina</taxon>
        <taxon>Leotiomycetes</taxon>
        <taxon>Leotiomycetes incertae sedis</taxon>
        <taxon>Scytalidium</taxon>
    </lineage>
</organism>
<evidence type="ECO:0008006" key="4">
    <source>
        <dbReference type="Google" id="ProtNLM"/>
    </source>
</evidence>
<feature type="coiled-coil region" evidence="1">
    <location>
        <begin position="121"/>
        <end position="162"/>
    </location>
</feature>
<dbReference type="PANTHER" id="PTHR42040">
    <property type="entry name" value="INNER KINETOCHORE SUBUNIT FTA4"/>
    <property type="match status" value="1"/>
</dbReference>
<feature type="non-terminal residue" evidence="2">
    <location>
        <position position="240"/>
    </location>
</feature>
<evidence type="ECO:0000313" key="3">
    <source>
        <dbReference type="Proteomes" id="UP000258309"/>
    </source>
</evidence>
<dbReference type="OMA" id="KQHNRIV"/>
<keyword evidence="3" id="KW-1185">Reference proteome</keyword>
<keyword evidence="1" id="KW-0175">Coiled coil</keyword>
<dbReference type="Proteomes" id="UP000258309">
    <property type="component" value="Unassembled WGS sequence"/>
</dbReference>
<dbReference type="STRING" id="5539.A0A3E2HIS1"/>
<protein>
    <recommendedName>
        <fullName evidence="4">Kinetochore protein fta4</fullName>
    </recommendedName>
</protein>
<reference evidence="2 3" key="1">
    <citation type="submission" date="2018-05" db="EMBL/GenBank/DDBJ databases">
        <title>Draft genome sequence of Scytalidium lignicola DSM 105466, a ubiquitous saprotrophic fungus.</title>
        <authorList>
            <person name="Buettner E."/>
            <person name="Gebauer A.M."/>
            <person name="Hofrichter M."/>
            <person name="Liers C."/>
            <person name="Kellner H."/>
        </authorList>
    </citation>
    <scope>NUCLEOTIDE SEQUENCE [LARGE SCALE GENOMIC DNA]</scope>
    <source>
        <strain evidence="2 3">DSM 105466</strain>
    </source>
</reference>
<evidence type="ECO:0000256" key="1">
    <source>
        <dbReference type="SAM" id="Coils"/>
    </source>
</evidence>
<sequence length="240" mass="27292">MSAASPTIIDLKIAFLRSQIHLLSRPLQPSAEWSSSTFSSEDTTLRERAVDEALYKLNRLLREHNKLSYGPQATRHVAEQIDRLYWSAGERGVIIPGEEWENRGADYTKDHIIAQLPPSWSDEAESRAPEQAARYKELQQKLVELSEKRGAARQRVEKYKSLREVLSPFEGPEAGLQSNLVTRDGEIERELERMKMLMVRVERGLSGLEKREEDEMEVDGEGGGVEERLLELMGDSRSVG</sequence>
<comment type="caution">
    <text evidence="2">The sequence shown here is derived from an EMBL/GenBank/DDBJ whole genome shotgun (WGS) entry which is preliminary data.</text>
</comment>
<feature type="non-terminal residue" evidence="2">
    <location>
        <position position="1"/>
    </location>
</feature>
<dbReference type="EMBL" id="NCSJ02000037">
    <property type="protein sequence ID" value="RFU33326.1"/>
    <property type="molecule type" value="Genomic_DNA"/>
</dbReference>
<dbReference type="OrthoDB" id="21214at2759"/>
<gene>
    <name evidence="2" type="ORF">B7463_g3001</name>
</gene>
<dbReference type="PANTHER" id="PTHR42040:SF1">
    <property type="entry name" value="INNER KINETOCHORE SUBUNIT FTA4"/>
    <property type="match status" value="1"/>
</dbReference>
<dbReference type="InterPro" id="IPR025207">
    <property type="entry name" value="Sim4_Fta4"/>
</dbReference>
<dbReference type="AlphaFoldDB" id="A0A3E2HIS1"/>
<evidence type="ECO:0000313" key="2">
    <source>
        <dbReference type="EMBL" id="RFU33326.1"/>
    </source>
</evidence>
<dbReference type="GO" id="GO:0031511">
    <property type="term" value="C:Mis6-Sim4 complex"/>
    <property type="evidence" value="ECO:0007669"/>
    <property type="project" value="InterPro"/>
</dbReference>
<accession>A0A3E2HIS1</accession>